<feature type="transmembrane region" description="Helical" evidence="1">
    <location>
        <begin position="6"/>
        <end position="30"/>
    </location>
</feature>
<dbReference type="Pfam" id="PF06541">
    <property type="entry name" value="ABC_trans_CmpB"/>
    <property type="match status" value="1"/>
</dbReference>
<proteinExistence type="predicted"/>
<protein>
    <submittedName>
        <fullName evidence="2">Uncharacterized protein</fullName>
    </submittedName>
</protein>
<dbReference type="InterPro" id="IPR010540">
    <property type="entry name" value="CmpB_TMEM229"/>
</dbReference>
<feature type="transmembrane region" description="Helical" evidence="1">
    <location>
        <begin position="133"/>
        <end position="150"/>
    </location>
</feature>
<name>A0A1V0SC22_9VIRU</name>
<dbReference type="EMBL" id="KY684084">
    <property type="protein sequence ID" value="ARF09198.1"/>
    <property type="molecule type" value="Genomic_DNA"/>
</dbReference>
<keyword evidence="1" id="KW-0472">Membrane</keyword>
<feature type="transmembrane region" description="Helical" evidence="1">
    <location>
        <begin position="42"/>
        <end position="61"/>
    </location>
</feature>
<keyword evidence="1" id="KW-1133">Transmembrane helix</keyword>
<gene>
    <name evidence="2" type="ORF">Catovirus_2_147</name>
</gene>
<evidence type="ECO:0000313" key="2">
    <source>
        <dbReference type="EMBL" id="ARF09198.1"/>
    </source>
</evidence>
<accession>A0A1V0SC22</accession>
<evidence type="ECO:0000256" key="1">
    <source>
        <dbReference type="SAM" id="Phobius"/>
    </source>
</evidence>
<feature type="transmembrane region" description="Helical" evidence="1">
    <location>
        <begin position="73"/>
        <end position="94"/>
    </location>
</feature>
<organism evidence="2">
    <name type="scientific">Catovirus CTV1</name>
    <dbReference type="NCBI Taxonomy" id="1977631"/>
    <lineage>
        <taxon>Viruses</taxon>
        <taxon>Varidnaviria</taxon>
        <taxon>Bamfordvirae</taxon>
        <taxon>Nucleocytoviricota</taxon>
        <taxon>Megaviricetes</taxon>
        <taxon>Imitervirales</taxon>
        <taxon>Mimiviridae</taxon>
        <taxon>Klosneuvirinae</taxon>
        <taxon>Catovirus</taxon>
    </lineage>
</organism>
<reference evidence="2" key="1">
    <citation type="journal article" date="2017" name="Science">
        <title>Giant viruses with an expanded complement of translation system components.</title>
        <authorList>
            <person name="Schulz F."/>
            <person name="Yutin N."/>
            <person name="Ivanova N.N."/>
            <person name="Ortega D.R."/>
            <person name="Lee T.K."/>
            <person name="Vierheilig J."/>
            <person name="Daims H."/>
            <person name="Horn M."/>
            <person name="Wagner M."/>
            <person name="Jensen G.J."/>
            <person name="Kyrpides N.C."/>
            <person name="Koonin E.V."/>
            <person name="Woyke T."/>
        </authorList>
    </citation>
    <scope>NUCLEOTIDE SEQUENCE</scope>
    <source>
        <strain evidence="2">CTV1</strain>
    </source>
</reference>
<keyword evidence="1" id="KW-0812">Transmembrane</keyword>
<sequence>MTTEIIANIIAFFVYSYMGSTLESMSYYFMGRTYYYKLTNPVITAFPLYGIGAFLFIFVDYLLNYTGINNIDILFQLIIKVLVLGFVASVLEYITGKYFSNAGRGANPGCILQDWDYSNEPLNIDGIVSFRHMLLWGMLGITIVYTYPYLMKFLSCGLNCLTK</sequence>